<dbReference type="FunFam" id="1.50.10.10:FF:000023">
    <property type="entry name" value="Protein-glucosylgalactosylhydroxylysine glucosidase"/>
    <property type="match status" value="1"/>
</dbReference>
<evidence type="ECO:0000256" key="8">
    <source>
        <dbReference type="ARBA" id="ARBA00079982"/>
    </source>
</evidence>
<evidence type="ECO:0000313" key="11">
    <source>
        <dbReference type="EMBL" id="CAG7826840.1"/>
    </source>
</evidence>
<comment type="similarity">
    <text evidence="1">Belongs to the glycosyl hydrolase 65 family.</text>
</comment>
<dbReference type="EMBL" id="CAJVCH010541294">
    <property type="protein sequence ID" value="CAG7826840.1"/>
    <property type="molecule type" value="Genomic_DNA"/>
</dbReference>
<dbReference type="EC" id="3.2.1.107" evidence="6"/>
<evidence type="ECO:0000256" key="5">
    <source>
        <dbReference type="ARBA" id="ARBA00053339"/>
    </source>
</evidence>
<evidence type="ECO:0000256" key="9">
    <source>
        <dbReference type="SAM" id="Phobius"/>
    </source>
</evidence>
<name>A0A8J2L831_9HEXA</name>
<gene>
    <name evidence="11" type="ORF">AFUS01_LOCUS36875</name>
</gene>
<keyword evidence="3" id="KW-0326">Glycosidase</keyword>
<keyword evidence="9" id="KW-1133">Transmembrane helix</keyword>
<evidence type="ECO:0000256" key="4">
    <source>
        <dbReference type="ARBA" id="ARBA00051415"/>
    </source>
</evidence>
<evidence type="ECO:0000259" key="10">
    <source>
        <dbReference type="Pfam" id="PF03632"/>
    </source>
</evidence>
<dbReference type="PANTHER" id="PTHR11051">
    <property type="entry name" value="GLYCOSYL HYDROLASE-RELATED"/>
    <property type="match status" value="1"/>
</dbReference>
<keyword evidence="2" id="KW-0378">Hydrolase</keyword>
<feature type="domain" description="Glycoside hydrolase family 65 central catalytic" evidence="10">
    <location>
        <begin position="323"/>
        <end position="538"/>
    </location>
</feature>
<evidence type="ECO:0000256" key="7">
    <source>
        <dbReference type="ARBA" id="ARBA00071505"/>
    </source>
</evidence>
<dbReference type="InterPro" id="IPR005195">
    <property type="entry name" value="Glyco_hydro_65_M"/>
</dbReference>
<dbReference type="GO" id="GO:0047402">
    <property type="term" value="F:protein-glucosylgalactosylhydroxylysine glucosidase activity"/>
    <property type="evidence" value="ECO:0007669"/>
    <property type="project" value="UniProtKB-EC"/>
</dbReference>
<keyword evidence="9" id="KW-0472">Membrane</keyword>
<keyword evidence="12" id="KW-1185">Reference proteome</keyword>
<keyword evidence="9" id="KW-0812">Transmembrane</keyword>
<dbReference type="GO" id="GO:0005975">
    <property type="term" value="P:carbohydrate metabolic process"/>
    <property type="evidence" value="ECO:0007669"/>
    <property type="project" value="InterPro"/>
</dbReference>
<dbReference type="AlphaFoldDB" id="A0A8J2L831"/>
<dbReference type="OrthoDB" id="200349at2759"/>
<comment type="catalytic activity">
    <reaction evidence="4">
        <text>(5R)-5-O-[alpha-D-glucosyl-(1-&gt;2)-beta-D-galactosyl]-5-hydroxy-L-lysyl-[collagen] + H2O = (5R)-5-O-(beta-D-galactosyl)-5-hydroxy-L-lysyl-[collagen] + D-glucose</text>
        <dbReference type="Rhea" id="RHEA:11068"/>
        <dbReference type="Rhea" id="RHEA-COMP:12753"/>
        <dbReference type="Rhea" id="RHEA-COMP:12754"/>
        <dbReference type="ChEBI" id="CHEBI:4167"/>
        <dbReference type="ChEBI" id="CHEBI:15377"/>
        <dbReference type="ChEBI" id="CHEBI:133443"/>
        <dbReference type="ChEBI" id="CHEBI:133452"/>
        <dbReference type="EC" id="3.2.1.107"/>
    </reaction>
</comment>
<dbReference type="Pfam" id="PF03632">
    <property type="entry name" value="Glyco_hydro_65m"/>
    <property type="match status" value="1"/>
</dbReference>
<evidence type="ECO:0000313" key="12">
    <source>
        <dbReference type="Proteomes" id="UP000708208"/>
    </source>
</evidence>
<protein>
    <recommendedName>
        <fullName evidence="7">Protein-glucosylgalactosylhydroxylysine glucosidase</fullName>
        <ecNumber evidence="6">3.2.1.107</ecNumber>
    </recommendedName>
    <alternativeName>
        <fullName evidence="8">Acid trehalase-like protein 1</fullName>
    </alternativeName>
</protein>
<comment type="caution">
    <text evidence="11">The sequence shown here is derived from an EMBL/GenBank/DDBJ whole genome shotgun (WGS) entry which is preliminary data.</text>
</comment>
<accession>A0A8J2L831</accession>
<evidence type="ECO:0000256" key="2">
    <source>
        <dbReference type="ARBA" id="ARBA00022801"/>
    </source>
</evidence>
<evidence type="ECO:0000256" key="3">
    <source>
        <dbReference type="ARBA" id="ARBA00023295"/>
    </source>
</evidence>
<organism evidence="11 12">
    <name type="scientific">Allacma fusca</name>
    <dbReference type="NCBI Taxonomy" id="39272"/>
    <lineage>
        <taxon>Eukaryota</taxon>
        <taxon>Metazoa</taxon>
        <taxon>Ecdysozoa</taxon>
        <taxon>Arthropoda</taxon>
        <taxon>Hexapoda</taxon>
        <taxon>Collembola</taxon>
        <taxon>Symphypleona</taxon>
        <taxon>Sminthuridae</taxon>
        <taxon>Allacma</taxon>
    </lineage>
</organism>
<feature type="transmembrane region" description="Helical" evidence="9">
    <location>
        <begin position="769"/>
        <end position="787"/>
    </location>
</feature>
<dbReference type="PANTHER" id="PTHR11051:SF8">
    <property type="entry name" value="PROTEIN-GLUCOSYLGALACTOSYLHYDROXYLYSINE GLUCOSIDASE"/>
    <property type="match status" value="1"/>
</dbReference>
<dbReference type="Proteomes" id="UP000708208">
    <property type="component" value="Unassembled WGS sequence"/>
</dbReference>
<sequence length="792" mass="89404">MQATKFASGDLLEAFLQFEDISSDPAIFQASKLPVDENGKFLPRYMASVGNGHIATNIYTDTVFMNGVYNGFKGESHRARIPSKNNIRVAPAAGANSANQTFSLDIQKGVFTEKFYANGYQVEARVFAHRFYHTLIVNQIEVTSLNTDSESPLVLELKSSSGPPSDDFNFEPEMKYESEYDAITQCGRTKEVEDSYYQAETRLLCTISSKLPLEIRVTNGITYTFFTSYDNTFKSAAENFDAVAELVSAGMHQQVLESHTSQWEQLWTSGRIEVEDNAPLAKVINGSLYYILSSLPITESTNTAVGQFYGLSPGSLANGGHLSDYQGHSFWDTEIWIYPVVLYFFPEAAREVLNYRLHLIQAARDRAKETGFKGVRFPWESCFTGREVTPECCPETRDFQIHNTADIAFAIKQYIALTRDIDWLVNIQPAYDSNGFGLAREIAEFWISKSSYDSQANQHDIRHVMPPDDDHSDKDNSVYTNVIAAYSIFFAKYAECLISLGSKEDLKPQVPDKWIEIAKSLKLIHDPVLNYHPEYEGYPVGELIKQADAILLGFPLMYPMDPIERRNDLLLYGNVTRRNGPAMTWAMHTVGFLELDDLTTAEELFNRSYQPYVREPFKIWTESQPPTLGAVNFLTGMGGFLQEIVSGYGGLRLKQEKIVFTKPRLLPHTKRLKFVGLKYLQNILDVEIDEKTISITLTFASGKYSLSVEFTNGTVTYFPASRVLTLPSTSDYFEIKGSPTKCPLPLDKINDEFKFNSVQKLQTKSLICFISFIVSTCIFPTLLWVIADGMPR</sequence>
<proteinExistence type="inferred from homology"/>
<evidence type="ECO:0000256" key="6">
    <source>
        <dbReference type="ARBA" id="ARBA00066430"/>
    </source>
</evidence>
<comment type="function">
    <text evidence="5">Catalyzes the hydrolysis of glucose from the disaccharide unit linked to hydroxylysine residues of collagen and collagen-like proteins.</text>
</comment>
<evidence type="ECO:0000256" key="1">
    <source>
        <dbReference type="ARBA" id="ARBA00006768"/>
    </source>
</evidence>
<reference evidence="11" key="1">
    <citation type="submission" date="2021-06" db="EMBL/GenBank/DDBJ databases">
        <authorList>
            <person name="Hodson N. C."/>
            <person name="Mongue J. A."/>
            <person name="Jaron S. K."/>
        </authorList>
    </citation>
    <scope>NUCLEOTIDE SEQUENCE</scope>
</reference>